<proteinExistence type="predicted"/>
<dbReference type="EMBL" id="AP018817">
    <property type="protein sequence ID" value="BBF69223.1"/>
    <property type="molecule type" value="Genomic_DNA"/>
</dbReference>
<name>A0ABN5WH31_9SPHN</name>
<evidence type="ECO:0000313" key="2">
    <source>
        <dbReference type="Proteomes" id="UP001059971"/>
    </source>
</evidence>
<keyword evidence="2" id="KW-1185">Reference proteome</keyword>
<dbReference type="Proteomes" id="UP001059971">
    <property type="component" value="Chromosome 1"/>
</dbReference>
<dbReference type="RefSeq" id="WP_224547328.1">
    <property type="nucleotide sequence ID" value="NZ_AP018817.1"/>
</dbReference>
<evidence type="ECO:0008006" key="3">
    <source>
        <dbReference type="Google" id="ProtNLM"/>
    </source>
</evidence>
<accession>A0ABN5WH31</accession>
<gene>
    <name evidence="1" type="ORF">SBA_ch1_14230</name>
</gene>
<organism evidence="1 2">
    <name type="scientific">Sphingomonas bisphenolicum</name>
    <dbReference type="NCBI Taxonomy" id="296544"/>
    <lineage>
        <taxon>Bacteria</taxon>
        <taxon>Pseudomonadati</taxon>
        <taxon>Pseudomonadota</taxon>
        <taxon>Alphaproteobacteria</taxon>
        <taxon>Sphingomonadales</taxon>
        <taxon>Sphingomonadaceae</taxon>
        <taxon>Sphingomonas</taxon>
    </lineage>
</organism>
<sequence>MAVNTLEAPPSEPAPTVGKTVALLVGASHANALKRANETFETDTSSFVFRVLAHGTDGLPGGATVFRADGQPMLSPIIHKALATYRRRKPTPRVWLVSALSGNEANRLSLLRHPEPFDFVDPFHPGEPVDPTARLLPYDLLVDVMQRHLEGLERALGLFVRQSVEGVVQIAPPPPLRGAEQVRGLLSERTINAALRRGATKDDIEISPDSSRLRMWRLESRVTQAICERLGVHYLAPTNALIDDDGFRGLDSAGDAIHGNAKWGTAILDEAANLIKAQQEGIAHG</sequence>
<protein>
    <recommendedName>
        <fullName evidence="3">SGNH/GDSL hydrolase family protein</fullName>
    </recommendedName>
</protein>
<reference evidence="1" key="1">
    <citation type="submission" date="2018-07" db="EMBL/GenBank/DDBJ databases">
        <title>Complete genome sequence of Sphingomonas bisphenolicum strain AO1, a bisphenol A degradative bacterium isolated from Japanese farm field.</title>
        <authorList>
            <person name="Murakami M."/>
            <person name="Koh M."/>
            <person name="Koba S."/>
            <person name="Matsumura Y."/>
        </authorList>
    </citation>
    <scope>NUCLEOTIDE SEQUENCE</scope>
    <source>
        <strain evidence="1">AO1</strain>
    </source>
</reference>
<evidence type="ECO:0000313" key="1">
    <source>
        <dbReference type="EMBL" id="BBF69223.1"/>
    </source>
</evidence>